<dbReference type="AlphaFoldDB" id="D1AHX2"/>
<dbReference type="Proteomes" id="UP000000845">
    <property type="component" value="Chromosome"/>
</dbReference>
<evidence type="ECO:0000313" key="2">
    <source>
        <dbReference type="Proteomes" id="UP000000845"/>
    </source>
</evidence>
<dbReference type="HOGENOM" id="CLU_1141946_0_0_0"/>
<reference evidence="1 2" key="2">
    <citation type="journal article" date="2010" name="Stand. Genomic Sci.">
        <title>Complete genome sequence of Sebaldella termitidis type strain (NCTC 11300).</title>
        <authorList>
            <person name="Harmon-Smith M."/>
            <person name="Celia L."/>
            <person name="Chertkov O."/>
            <person name="Lapidus A."/>
            <person name="Copeland A."/>
            <person name="Glavina Del Rio T."/>
            <person name="Nolan M."/>
            <person name="Lucas S."/>
            <person name="Tice H."/>
            <person name="Cheng J.F."/>
            <person name="Han C."/>
            <person name="Detter J.C."/>
            <person name="Bruce D."/>
            <person name="Goodwin L."/>
            <person name="Pitluck S."/>
            <person name="Pati A."/>
            <person name="Liolios K."/>
            <person name="Ivanova N."/>
            <person name="Mavromatis K."/>
            <person name="Mikhailova N."/>
            <person name="Chen A."/>
            <person name="Palaniappan K."/>
            <person name="Land M."/>
            <person name="Hauser L."/>
            <person name="Chang Y.J."/>
            <person name="Jeffries C.D."/>
            <person name="Brettin T."/>
            <person name="Goker M."/>
            <person name="Beck B."/>
            <person name="Bristow J."/>
            <person name="Eisen J.A."/>
            <person name="Markowitz V."/>
            <person name="Hugenholtz P."/>
            <person name="Kyrpides N.C."/>
            <person name="Klenk H.P."/>
            <person name="Chen F."/>
        </authorList>
    </citation>
    <scope>NUCLEOTIDE SEQUENCE [LARGE SCALE GENOMIC DNA]</scope>
    <source>
        <strain evidence="2">ATCC 33386 / NCTC 11300</strain>
    </source>
</reference>
<accession>D1AHX2</accession>
<keyword evidence="2" id="KW-1185">Reference proteome</keyword>
<dbReference type="STRING" id="526218.Sterm_1494"/>
<proteinExistence type="predicted"/>
<gene>
    <name evidence="1" type="ordered locus">Sterm_1494</name>
</gene>
<dbReference type="InterPro" id="IPR027375">
    <property type="entry name" value="DKNYY"/>
</dbReference>
<dbReference type="KEGG" id="str:Sterm_1494"/>
<dbReference type="RefSeq" id="WP_012860952.1">
    <property type="nucleotide sequence ID" value="NC_013517.1"/>
</dbReference>
<dbReference type="Pfam" id="PF13644">
    <property type="entry name" value="DKNYY"/>
    <property type="match status" value="1"/>
</dbReference>
<protein>
    <submittedName>
        <fullName evidence="1">Uncharacterized protein</fullName>
    </submittedName>
</protein>
<evidence type="ECO:0000313" key="1">
    <source>
        <dbReference type="EMBL" id="ACZ08356.1"/>
    </source>
</evidence>
<dbReference type="EMBL" id="CP001739">
    <property type="protein sequence ID" value="ACZ08356.1"/>
    <property type="molecule type" value="Genomic_DNA"/>
</dbReference>
<name>D1AHX2_SEBTE</name>
<organism evidence="1 2">
    <name type="scientific">Sebaldella termitidis (strain ATCC 33386 / NCTC 11300)</name>
    <dbReference type="NCBI Taxonomy" id="526218"/>
    <lineage>
        <taxon>Bacteria</taxon>
        <taxon>Fusobacteriati</taxon>
        <taxon>Fusobacteriota</taxon>
        <taxon>Fusobacteriia</taxon>
        <taxon>Fusobacteriales</taxon>
        <taxon>Leptotrichiaceae</taxon>
        <taxon>Sebaldella</taxon>
    </lineage>
</organism>
<sequence length="244" mass="28527">MKKIIYLLALLLVIFSTVYTKETDIEEILFKQWDFLVRNENVYYGKQRVPNLDYMSFKKLNAYYLKDRNGIYAVEPTIVVTGWATLEDDENFNNENWYEDKVTDQWFSVEMKAGLISQIGTDNYVLDGQYIFGNGYAVNRTELIHLGKNAAFKVDMGTLRIIDTGLLKCADNDFRCLYSRNMLLKDKNGVYVIVDGYDEVSEVYKMKSVDIPSFEKTGAHLYKDKNRAYTLEDLYKKAVRMKRN</sequence>
<reference evidence="2" key="1">
    <citation type="submission" date="2009-09" db="EMBL/GenBank/DDBJ databases">
        <title>The complete chromosome of Sebaldella termitidis ATCC 33386.</title>
        <authorList>
            <consortium name="US DOE Joint Genome Institute (JGI-PGF)"/>
            <person name="Lucas S."/>
            <person name="Copeland A."/>
            <person name="Lapidus A."/>
            <person name="Glavina del Rio T."/>
            <person name="Dalin E."/>
            <person name="Tice H."/>
            <person name="Bruce D."/>
            <person name="Goodwin L."/>
            <person name="Pitluck S."/>
            <person name="Kyrpides N."/>
            <person name="Mavromatis K."/>
            <person name="Ivanova N."/>
            <person name="Mikhailova N."/>
            <person name="Sims D."/>
            <person name="Meincke L."/>
            <person name="Brettin T."/>
            <person name="Detter J.C."/>
            <person name="Han C."/>
            <person name="Larimer F."/>
            <person name="Land M."/>
            <person name="Hauser L."/>
            <person name="Markowitz V."/>
            <person name="Cheng J.F."/>
            <person name="Hugenholtz P."/>
            <person name="Woyke T."/>
            <person name="Wu D."/>
            <person name="Eisen J.A."/>
        </authorList>
    </citation>
    <scope>NUCLEOTIDE SEQUENCE [LARGE SCALE GENOMIC DNA]</scope>
    <source>
        <strain evidence="2">ATCC 33386 / NCTC 11300</strain>
    </source>
</reference>